<dbReference type="PANTHER" id="PTHR46558">
    <property type="entry name" value="TRACRIPTIONAL REGULATORY PROTEIN-RELATED-RELATED"/>
    <property type="match status" value="1"/>
</dbReference>
<dbReference type="Proteomes" id="UP001442364">
    <property type="component" value="Unassembled WGS sequence"/>
</dbReference>
<dbReference type="PROSITE" id="PS50943">
    <property type="entry name" value="HTH_CROC1"/>
    <property type="match status" value="1"/>
</dbReference>
<gene>
    <name evidence="3" type="ORF">WMO14_06415</name>
</gene>
<evidence type="ECO:0000313" key="4">
    <source>
        <dbReference type="Proteomes" id="UP001442364"/>
    </source>
</evidence>
<reference evidence="3 4" key="1">
    <citation type="submission" date="2024-03" db="EMBL/GenBank/DDBJ databases">
        <title>Human intestinal bacterial collection.</title>
        <authorList>
            <person name="Pauvert C."/>
            <person name="Hitch T.C.A."/>
            <person name="Clavel T."/>
        </authorList>
    </citation>
    <scope>NUCLEOTIDE SEQUENCE [LARGE SCALE GENOMIC DNA]</scope>
    <source>
        <strain evidence="3 4">CLA-AA-H255</strain>
    </source>
</reference>
<dbReference type="InterPro" id="IPR001387">
    <property type="entry name" value="Cro/C1-type_HTH"/>
</dbReference>
<dbReference type="RefSeq" id="WP_349153494.1">
    <property type="nucleotide sequence ID" value="NZ_JBBMER010000004.1"/>
</dbReference>
<proteinExistence type="predicted"/>
<name>A0ABV1BVH0_9FIRM</name>
<evidence type="ECO:0000313" key="3">
    <source>
        <dbReference type="EMBL" id="MEQ2379509.1"/>
    </source>
</evidence>
<dbReference type="PANTHER" id="PTHR46558:SF11">
    <property type="entry name" value="HTH-TYPE TRANSCRIPTIONAL REGULATOR XRE"/>
    <property type="match status" value="1"/>
</dbReference>
<sequence>MNTNEMQFSVKELRARKNETQEQVANKIGISPQTYCSWEKDISNVAVSKVRALAEHFGVTLNQIKF</sequence>
<dbReference type="CDD" id="cd00093">
    <property type="entry name" value="HTH_XRE"/>
    <property type="match status" value="1"/>
</dbReference>
<dbReference type="SMART" id="SM00530">
    <property type="entry name" value="HTH_XRE"/>
    <property type="match status" value="1"/>
</dbReference>
<dbReference type="SUPFAM" id="SSF47413">
    <property type="entry name" value="lambda repressor-like DNA-binding domains"/>
    <property type="match status" value="1"/>
</dbReference>
<comment type="caution">
    <text evidence="3">The sequence shown here is derived from an EMBL/GenBank/DDBJ whole genome shotgun (WGS) entry which is preliminary data.</text>
</comment>
<dbReference type="EMBL" id="JBBMER010000004">
    <property type="protein sequence ID" value="MEQ2379509.1"/>
    <property type="molecule type" value="Genomic_DNA"/>
</dbReference>
<organism evidence="3 4">
    <name type="scientific">[Lactobacillus] rogosae</name>
    <dbReference type="NCBI Taxonomy" id="706562"/>
    <lineage>
        <taxon>Bacteria</taxon>
        <taxon>Bacillati</taxon>
        <taxon>Bacillota</taxon>
        <taxon>Clostridia</taxon>
        <taxon>Lachnospirales</taxon>
        <taxon>Lachnospiraceae</taxon>
        <taxon>Lachnospira</taxon>
    </lineage>
</organism>
<dbReference type="InterPro" id="IPR010982">
    <property type="entry name" value="Lambda_DNA-bd_dom_sf"/>
</dbReference>
<evidence type="ECO:0000256" key="1">
    <source>
        <dbReference type="ARBA" id="ARBA00023125"/>
    </source>
</evidence>
<protein>
    <submittedName>
        <fullName evidence="3">Helix-turn-helix transcriptional regulator</fullName>
    </submittedName>
</protein>
<accession>A0ABV1BVH0</accession>
<keyword evidence="1" id="KW-0238">DNA-binding</keyword>
<dbReference type="Gene3D" id="1.10.260.40">
    <property type="entry name" value="lambda repressor-like DNA-binding domains"/>
    <property type="match status" value="1"/>
</dbReference>
<evidence type="ECO:0000259" key="2">
    <source>
        <dbReference type="PROSITE" id="PS50943"/>
    </source>
</evidence>
<dbReference type="Pfam" id="PF01381">
    <property type="entry name" value="HTH_3"/>
    <property type="match status" value="1"/>
</dbReference>
<keyword evidence="4" id="KW-1185">Reference proteome</keyword>
<feature type="domain" description="HTH cro/C1-type" evidence="2">
    <location>
        <begin position="10"/>
        <end position="64"/>
    </location>
</feature>